<sequence>MTQSVTQTMSVSLKQGKTRSSAAGLRRALRPIYRFVLITLGVLVGFSLLWEGYKALGQWTGDRIPFTGIPLPISSSDAAMPHISTIVGALFAPTSGASSTTLLSYLLNELSVTLRESAIGVLIATVVGCLLAVVLREVKIIERGVLPWLVISQTIPLVALAPIIVVWMGSAGLPSWVAVSVIAAYLSFFPIVINMITGLNSPDPVQVELMRSVSASRIQVLWWLRFPASLPYLFIGLRLAAISSVVGAIVGELSAGTGLGIGRAILTAAYYFTNAPENLFAAVLVASLGGILFVQIVALIEFIVLRKRNTNG</sequence>
<dbReference type="CDD" id="cd06261">
    <property type="entry name" value="TM_PBP2"/>
    <property type="match status" value="1"/>
</dbReference>
<comment type="caution">
    <text evidence="9">The sequence shown here is derived from an EMBL/GenBank/DDBJ whole genome shotgun (WGS) entry which is preliminary data.</text>
</comment>
<evidence type="ECO:0000256" key="1">
    <source>
        <dbReference type="ARBA" id="ARBA00004651"/>
    </source>
</evidence>
<evidence type="ECO:0000256" key="4">
    <source>
        <dbReference type="ARBA" id="ARBA00022692"/>
    </source>
</evidence>
<dbReference type="GO" id="GO:0005886">
    <property type="term" value="C:plasma membrane"/>
    <property type="evidence" value="ECO:0007669"/>
    <property type="project" value="UniProtKB-SubCell"/>
</dbReference>
<evidence type="ECO:0000313" key="10">
    <source>
        <dbReference type="Proteomes" id="UP000291832"/>
    </source>
</evidence>
<evidence type="ECO:0000259" key="8">
    <source>
        <dbReference type="PROSITE" id="PS50928"/>
    </source>
</evidence>
<dbReference type="GO" id="GO:0055085">
    <property type="term" value="P:transmembrane transport"/>
    <property type="evidence" value="ECO:0007669"/>
    <property type="project" value="InterPro"/>
</dbReference>
<protein>
    <submittedName>
        <fullName evidence="9">NitT/TauT family transport system permease protein</fullName>
    </submittedName>
</protein>
<keyword evidence="2 7" id="KW-0813">Transport</keyword>
<feature type="transmembrane region" description="Helical" evidence="7">
    <location>
        <begin position="83"/>
        <end position="106"/>
    </location>
</feature>
<feature type="transmembrane region" description="Helical" evidence="7">
    <location>
        <begin position="220"/>
        <end position="241"/>
    </location>
</feature>
<dbReference type="Pfam" id="PF00528">
    <property type="entry name" value="BPD_transp_1"/>
    <property type="match status" value="1"/>
</dbReference>
<feature type="transmembrane region" description="Helical" evidence="7">
    <location>
        <begin position="118"/>
        <end position="136"/>
    </location>
</feature>
<feature type="transmembrane region" description="Helical" evidence="7">
    <location>
        <begin position="176"/>
        <end position="200"/>
    </location>
</feature>
<feature type="domain" description="ABC transmembrane type-1" evidence="8">
    <location>
        <begin position="110"/>
        <end position="301"/>
    </location>
</feature>
<feature type="transmembrane region" description="Helical" evidence="7">
    <location>
        <begin position="32"/>
        <end position="50"/>
    </location>
</feature>
<dbReference type="Proteomes" id="UP000291832">
    <property type="component" value="Unassembled WGS sequence"/>
</dbReference>
<dbReference type="EMBL" id="SHKI01000003">
    <property type="protein sequence ID" value="RZT67006.1"/>
    <property type="molecule type" value="Genomic_DNA"/>
</dbReference>
<dbReference type="AlphaFoldDB" id="A0A4Q7U0T8"/>
<evidence type="ECO:0000256" key="5">
    <source>
        <dbReference type="ARBA" id="ARBA00022989"/>
    </source>
</evidence>
<accession>A0A4Q7U0T8</accession>
<feature type="transmembrane region" description="Helical" evidence="7">
    <location>
        <begin position="279"/>
        <end position="305"/>
    </location>
</feature>
<name>A0A4Q7U0T8_9MICO</name>
<keyword evidence="6 7" id="KW-0472">Membrane</keyword>
<evidence type="ECO:0000256" key="2">
    <source>
        <dbReference type="ARBA" id="ARBA00022448"/>
    </source>
</evidence>
<keyword evidence="5 7" id="KW-1133">Transmembrane helix</keyword>
<organism evidence="9 10">
    <name type="scientific">Leucobacter luti</name>
    <dbReference type="NCBI Taxonomy" id="340320"/>
    <lineage>
        <taxon>Bacteria</taxon>
        <taxon>Bacillati</taxon>
        <taxon>Actinomycetota</taxon>
        <taxon>Actinomycetes</taxon>
        <taxon>Micrococcales</taxon>
        <taxon>Microbacteriaceae</taxon>
        <taxon>Leucobacter</taxon>
    </lineage>
</organism>
<dbReference type="SUPFAM" id="SSF161098">
    <property type="entry name" value="MetI-like"/>
    <property type="match status" value="1"/>
</dbReference>
<evidence type="ECO:0000313" key="9">
    <source>
        <dbReference type="EMBL" id="RZT67006.1"/>
    </source>
</evidence>
<gene>
    <name evidence="9" type="ORF">EV139_1136</name>
</gene>
<comment type="similarity">
    <text evidence="7">Belongs to the binding-protein-dependent transport system permease family.</text>
</comment>
<evidence type="ECO:0000256" key="6">
    <source>
        <dbReference type="ARBA" id="ARBA00023136"/>
    </source>
</evidence>
<keyword evidence="3" id="KW-1003">Cell membrane</keyword>
<feature type="transmembrane region" description="Helical" evidence="7">
    <location>
        <begin position="253"/>
        <end position="273"/>
    </location>
</feature>
<evidence type="ECO:0000256" key="3">
    <source>
        <dbReference type="ARBA" id="ARBA00022475"/>
    </source>
</evidence>
<dbReference type="Gene3D" id="1.10.3720.10">
    <property type="entry name" value="MetI-like"/>
    <property type="match status" value="1"/>
</dbReference>
<dbReference type="InterPro" id="IPR035906">
    <property type="entry name" value="MetI-like_sf"/>
</dbReference>
<proteinExistence type="inferred from homology"/>
<dbReference type="PANTHER" id="PTHR30151">
    <property type="entry name" value="ALKANE SULFONATE ABC TRANSPORTER-RELATED, MEMBRANE SUBUNIT"/>
    <property type="match status" value="1"/>
</dbReference>
<feature type="transmembrane region" description="Helical" evidence="7">
    <location>
        <begin position="148"/>
        <end position="169"/>
    </location>
</feature>
<comment type="subcellular location">
    <subcellularLocation>
        <location evidence="1 7">Cell membrane</location>
        <topology evidence="1 7">Multi-pass membrane protein</topology>
    </subcellularLocation>
</comment>
<dbReference type="PANTHER" id="PTHR30151:SF41">
    <property type="entry name" value="ABC TRANSPORTER PERMEASE PROTEIN"/>
    <property type="match status" value="1"/>
</dbReference>
<keyword evidence="4 7" id="KW-0812">Transmembrane</keyword>
<reference evidence="9 10" key="1">
    <citation type="journal article" date="2015" name="Stand. Genomic Sci.">
        <title>Genomic Encyclopedia of Bacterial and Archaeal Type Strains, Phase III: the genomes of soil and plant-associated and newly described type strains.</title>
        <authorList>
            <person name="Whitman W.B."/>
            <person name="Woyke T."/>
            <person name="Klenk H.P."/>
            <person name="Zhou Y."/>
            <person name="Lilburn T.G."/>
            <person name="Beck B.J."/>
            <person name="De Vos P."/>
            <person name="Vandamme P."/>
            <person name="Eisen J.A."/>
            <person name="Garrity G."/>
            <person name="Hugenholtz P."/>
            <person name="Kyrpides N.C."/>
        </authorList>
    </citation>
    <scope>NUCLEOTIDE SEQUENCE [LARGE SCALE GENOMIC DNA]</scope>
    <source>
        <strain evidence="9 10">RF6</strain>
    </source>
</reference>
<evidence type="ECO:0000256" key="7">
    <source>
        <dbReference type="RuleBase" id="RU363032"/>
    </source>
</evidence>
<dbReference type="InterPro" id="IPR000515">
    <property type="entry name" value="MetI-like"/>
</dbReference>
<keyword evidence="10" id="KW-1185">Reference proteome</keyword>
<dbReference type="PROSITE" id="PS50928">
    <property type="entry name" value="ABC_TM1"/>
    <property type="match status" value="1"/>
</dbReference>